<dbReference type="AlphaFoldDB" id="A0A5J4Q438"/>
<comment type="caution">
    <text evidence="1">The sequence shown here is derived from an EMBL/GenBank/DDBJ whole genome shotgun (WGS) entry which is preliminary data.</text>
</comment>
<feature type="non-terminal residue" evidence="1">
    <location>
        <position position="128"/>
    </location>
</feature>
<evidence type="ECO:0008006" key="3">
    <source>
        <dbReference type="Google" id="ProtNLM"/>
    </source>
</evidence>
<protein>
    <recommendedName>
        <fullName evidence="3">Right handed beta helix domain-containing protein</fullName>
    </recommendedName>
</protein>
<dbReference type="Proteomes" id="UP000324800">
    <property type="component" value="Unassembled WGS sequence"/>
</dbReference>
<organism evidence="1 2">
    <name type="scientific">Streblomastix strix</name>
    <dbReference type="NCBI Taxonomy" id="222440"/>
    <lineage>
        <taxon>Eukaryota</taxon>
        <taxon>Metamonada</taxon>
        <taxon>Preaxostyla</taxon>
        <taxon>Oxymonadida</taxon>
        <taxon>Streblomastigidae</taxon>
        <taxon>Streblomastix</taxon>
    </lineage>
</organism>
<dbReference type="EMBL" id="SNRW01047063">
    <property type="protein sequence ID" value="KAA6316282.1"/>
    <property type="molecule type" value="Genomic_DNA"/>
</dbReference>
<evidence type="ECO:0000313" key="1">
    <source>
        <dbReference type="EMBL" id="KAA6316282.1"/>
    </source>
</evidence>
<sequence length="128" mass="14026">MSSLEVSTFGSIIALEYEAFTVDIQHCVFFKCKTTDARYAGGALYANLRYDAKVYITDTQFIECKAPYGGALLLVPQTNHNVVLNQLKFDKCMSENGGGGLQIQINNYGTLTMTGINIFNECTAQDGS</sequence>
<accession>A0A5J4Q438</accession>
<gene>
    <name evidence="1" type="ORF">EZS28_055284</name>
</gene>
<reference evidence="1 2" key="1">
    <citation type="submission" date="2019-03" db="EMBL/GenBank/DDBJ databases">
        <title>Single cell metagenomics reveals metabolic interactions within the superorganism composed of flagellate Streblomastix strix and complex community of Bacteroidetes bacteria on its surface.</title>
        <authorList>
            <person name="Treitli S.C."/>
            <person name="Kolisko M."/>
            <person name="Husnik F."/>
            <person name="Keeling P."/>
            <person name="Hampl V."/>
        </authorList>
    </citation>
    <scope>NUCLEOTIDE SEQUENCE [LARGE SCALE GENOMIC DNA]</scope>
    <source>
        <strain evidence="1">ST1C</strain>
    </source>
</reference>
<name>A0A5J4Q438_9EUKA</name>
<evidence type="ECO:0000313" key="2">
    <source>
        <dbReference type="Proteomes" id="UP000324800"/>
    </source>
</evidence>
<proteinExistence type="predicted"/>